<dbReference type="InterPro" id="IPR011257">
    <property type="entry name" value="DNA_glycosylase"/>
</dbReference>
<evidence type="ECO:0000256" key="2">
    <source>
        <dbReference type="ARBA" id="ARBA00023242"/>
    </source>
</evidence>
<dbReference type="Gene3D" id="1.10.340.30">
    <property type="entry name" value="Hypothetical protein, domain 2"/>
    <property type="match status" value="1"/>
</dbReference>
<gene>
    <name evidence="4" type="ORF">SLEP1_g41634</name>
</gene>
<dbReference type="Proteomes" id="UP001054252">
    <property type="component" value="Unassembled WGS sequence"/>
</dbReference>
<dbReference type="PANTHER" id="PTHR15074:SF0">
    <property type="entry name" value="METHYL-CPG-BINDING DOMAIN PROTEIN 4-LIKE PROTEIN"/>
    <property type="match status" value="1"/>
</dbReference>
<dbReference type="FunFam" id="1.10.340.30:FF:000007">
    <property type="entry name" value="Methyl-CpG-binding domain protein 4"/>
    <property type="match status" value="1"/>
</dbReference>
<feature type="compositionally biased region" description="Basic residues" evidence="3">
    <location>
        <begin position="1"/>
        <end position="11"/>
    </location>
</feature>
<feature type="region of interest" description="Disordered" evidence="3">
    <location>
        <begin position="430"/>
        <end position="451"/>
    </location>
</feature>
<protein>
    <recommendedName>
        <fullName evidence="6">Methyl-CpG-binding domain protein 4-like protein</fullName>
    </recommendedName>
</protein>
<evidence type="ECO:0008006" key="6">
    <source>
        <dbReference type="Google" id="ProtNLM"/>
    </source>
</evidence>
<dbReference type="PANTHER" id="PTHR15074">
    <property type="entry name" value="METHYL-CPG-BINDING PROTEIN"/>
    <property type="match status" value="1"/>
</dbReference>
<dbReference type="SUPFAM" id="SSF48150">
    <property type="entry name" value="DNA-glycosylase"/>
    <property type="match status" value="1"/>
</dbReference>
<evidence type="ECO:0000256" key="3">
    <source>
        <dbReference type="SAM" id="MobiDB-lite"/>
    </source>
</evidence>
<evidence type="ECO:0000313" key="4">
    <source>
        <dbReference type="EMBL" id="GKV33088.1"/>
    </source>
</evidence>
<reference evidence="4 5" key="1">
    <citation type="journal article" date="2021" name="Commun. Biol.">
        <title>The genome of Shorea leprosula (Dipterocarpaceae) highlights the ecological relevance of drought in aseasonal tropical rainforests.</title>
        <authorList>
            <person name="Ng K.K.S."/>
            <person name="Kobayashi M.J."/>
            <person name="Fawcett J.A."/>
            <person name="Hatakeyama M."/>
            <person name="Paape T."/>
            <person name="Ng C.H."/>
            <person name="Ang C.C."/>
            <person name="Tnah L.H."/>
            <person name="Lee C.T."/>
            <person name="Nishiyama T."/>
            <person name="Sese J."/>
            <person name="O'Brien M.J."/>
            <person name="Copetti D."/>
            <person name="Mohd Noor M.I."/>
            <person name="Ong R.C."/>
            <person name="Putra M."/>
            <person name="Sireger I.Z."/>
            <person name="Indrioko S."/>
            <person name="Kosugi Y."/>
            <person name="Izuno A."/>
            <person name="Isagi Y."/>
            <person name="Lee S.L."/>
            <person name="Shimizu K.K."/>
        </authorList>
    </citation>
    <scope>NUCLEOTIDE SEQUENCE [LARGE SCALE GENOMIC DNA]</scope>
    <source>
        <strain evidence="4">214</strain>
    </source>
</reference>
<dbReference type="EMBL" id="BPVZ01000099">
    <property type="protein sequence ID" value="GKV33088.1"/>
    <property type="molecule type" value="Genomic_DNA"/>
</dbReference>
<dbReference type="GO" id="GO:0003677">
    <property type="term" value="F:DNA binding"/>
    <property type="evidence" value="ECO:0007669"/>
    <property type="project" value="InterPro"/>
</dbReference>
<feature type="region of interest" description="Disordered" evidence="3">
    <location>
        <begin position="245"/>
        <end position="273"/>
    </location>
</feature>
<feature type="compositionally biased region" description="Acidic residues" evidence="3">
    <location>
        <begin position="245"/>
        <end position="261"/>
    </location>
</feature>
<proteinExistence type="predicted"/>
<accession>A0AAV5L759</accession>
<dbReference type="GO" id="GO:0006281">
    <property type="term" value="P:DNA repair"/>
    <property type="evidence" value="ECO:0007669"/>
    <property type="project" value="InterPro"/>
</dbReference>
<organism evidence="4 5">
    <name type="scientific">Rubroshorea leprosula</name>
    <dbReference type="NCBI Taxonomy" id="152421"/>
    <lineage>
        <taxon>Eukaryota</taxon>
        <taxon>Viridiplantae</taxon>
        <taxon>Streptophyta</taxon>
        <taxon>Embryophyta</taxon>
        <taxon>Tracheophyta</taxon>
        <taxon>Spermatophyta</taxon>
        <taxon>Magnoliopsida</taxon>
        <taxon>eudicotyledons</taxon>
        <taxon>Gunneridae</taxon>
        <taxon>Pentapetalae</taxon>
        <taxon>rosids</taxon>
        <taxon>malvids</taxon>
        <taxon>Malvales</taxon>
        <taxon>Dipterocarpaceae</taxon>
        <taxon>Rubroshorea</taxon>
    </lineage>
</organism>
<feature type="region of interest" description="Disordered" evidence="3">
    <location>
        <begin position="1"/>
        <end position="48"/>
    </location>
</feature>
<evidence type="ECO:0000313" key="5">
    <source>
        <dbReference type="Proteomes" id="UP001054252"/>
    </source>
</evidence>
<dbReference type="GO" id="GO:0003824">
    <property type="term" value="F:catalytic activity"/>
    <property type="evidence" value="ECO:0007669"/>
    <property type="project" value="InterPro"/>
</dbReference>
<evidence type="ECO:0000256" key="1">
    <source>
        <dbReference type="ARBA" id="ARBA00004123"/>
    </source>
</evidence>
<feature type="compositionally biased region" description="Basic and acidic residues" evidence="3">
    <location>
        <begin position="430"/>
        <end position="441"/>
    </location>
</feature>
<name>A0AAV5L759_9ROSI</name>
<keyword evidence="2" id="KW-0539">Nucleus</keyword>
<comment type="subcellular location">
    <subcellularLocation>
        <location evidence="1">Nucleus</location>
    </subcellularLocation>
</comment>
<keyword evidence="5" id="KW-1185">Reference proteome</keyword>
<dbReference type="GO" id="GO:0005634">
    <property type="term" value="C:nucleus"/>
    <property type="evidence" value="ECO:0007669"/>
    <property type="project" value="UniProtKB-SubCell"/>
</dbReference>
<comment type="caution">
    <text evidence="4">The sequence shown here is derived from an EMBL/GenBank/DDBJ whole genome shotgun (WGS) entry which is preliminary data.</text>
</comment>
<dbReference type="AlphaFoldDB" id="A0AAV5L759"/>
<dbReference type="InterPro" id="IPR045138">
    <property type="entry name" value="MeCP2/MBD4"/>
</dbReference>
<sequence length="584" mass="65969">MSKGKKTKRRRDNSADSQNPINEEEIDGANKVEASGVGDGDRNGNIPGRILSTVKVNYGGGKKKKLLNSCGDSPFFQKVAKEGEKCGGERIDGSSMVHKSKYIFPNDLKNLDLVLSQFVYESNSNSGRDTDDDTKMQAQFQEVMKKDKGHKEDNEDDGNPIYGDTYKAAVLPSVNFKDHNGKKPETIFNLSRNDSTADVQVQKVSSSFQTSTGGKLARKKRCLKPSAKGCPHEVKVSPYFSEIFKEEEEDEKEEQEEEESGGEVRKKRHVKPSTKCCSQVIVVSPYFNKIPKEETSGCELRGKTQLKPHSKGKPHTKSCPQVVKVSPYFSKIPKEEESASEVRKKTQLKPRTKNCPQVVKTSPYFSKAPKEEESGFEVRKKTKLKRNTKSCRQVVKVSPYFCKIPREEESGVDQLPQCIIPPTNVLSASQKRDEAYMRKTPDNTWKPPRSEKGLLQEDHAHDPWRVLVICMLLNKTSGRQTKGLISDFFTLCPDAKTCTDIATEEIEKLITPLGLQKKRAVALQRFSQEYLSESWTHVTQLHGVGKYAADAYAIFCTGKWDRVRPTDHMLNYYWDFLQSIRNTL</sequence>